<reference evidence="1 2" key="1">
    <citation type="submission" date="2023-05" db="EMBL/GenBank/DDBJ databases">
        <title>B98-5 Cell Line De Novo Hybrid Assembly: An Optical Mapping Approach.</title>
        <authorList>
            <person name="Kananen K."/>
            <person name="Auerbach J.A."/>
            <person name="Kautto E."/>
            <person name="Blachly J.S."/>
        </authorList>
    </citation>
    <scope>NUCLEOTIDE SEQUENCE [LARGE SCALE GENOMIC DNA]</scope>
    <source>
        <strain evidence="1">B95-8</strain>
        <tissue evidence="1">Cell line</tissue>
    </source>
</reference>
<sequence>MMINKNRERSPFSLSDLFALLQHRNYFPNSFALFLLVSTEASRNYCHCQPLDLRKQARQLENELDLKLVSFSKLCTSYSHSSARDGRRDRYRYYQILSFMP</sequence>
<accession>A0ABQ9VPY8</accession>
<protein>
    <submittedName>
        <fullName evidence="1">Uncharacterized protein</fullName>
    </submittedName>
</protein>
<organism evidence="1 2">
    <name type="scientific">Saguinus oedipus</name>
    <name type="common">Cotton-top tamarin</name>
    <name type="synonym">Oedipomidas oedipus</name>
    <dbReference type="NCBI Taxonomy" id="9490"/>
    <lineage>
        <taxon>Eukaryota</taxon>
        <taxon>Metazoa</taxon>
        <taxon>Chordata</taxon>
        <taxon>Craniata</taxon>
        <taxon>Vertebrata</taxon>
        <taxon>Euteleostomi</taxon>
        <taxon>Mammalia</taxon>
        <taxon>Eutheria</taxon>
        <taxon>Euarchontoglires</taxon>
        <taxon>Primates</taxon>
        <taxon>Haplorrhini</taxon>
        <taxon>Platyrrhini</taxon>
        <taxon>Cebidae</taxon>
        <taxon>Callitrichinae</taxon>
        <taxon>Saguinus</taxon>
    </lineage>
</organism>
<gene>
    <name evidence="1" type="ORF">P7K49_011199</name>
</gene>
<evidence type="ECO:0000313" key="2">
    <source>
        <dbReference type="Proteomes" id="UP001266305"/>
    </source>
</evidence>
<evidence type="ECO:0000313" key="1">
    <source>
        <dbReference type="EMBL" id="KAK2111453.1"/>
    </source>
</evidence>
<keyword evidence="2" id="KW-1185">Reference proteome</keyword>
<name>A0ABQ9VPY8_SAGOE</name>
<dbReference type="EMBL" id="JASSZA010000005">
    <property type="protein sequence ID" value="KAK2111453.1"/>
    <property type="molecule type" value="Genomic_DNA"/>
</dbReference>
<dbReference type="Proteomes" id="UP001266305">
    <property type="component" value="Unassembled WGS sequence"/>
</dbReference>
<comment type="caution">
    <text evidence="1">The sequence shown here is derived from an EMBL/GenBank/DDBJ whole genome shotgun (WGS) entry which is preliminary data.</text>
</comment>
<proteinExistence type="predicted"/>